<name>A0ABW5TE15_9FLAO</name>
<reference evidence="5" key="1">
    <citation type="journal article" date="2019" name="Int. J. Syst. Evol. Microbiol.">
        <title>The Global Catalogue of Microorganisms (GCM) 10K type strain sequencing project: providing services to taxonomists for standard genome sequencing and annotation.</title>
        <authorList>
            <consortium name="The Broad Institute Genomics Platform"/>
            <consortium name="The Broad Institute Genome Sequencing Center for Infectious Disease"/>
            <person name="Wu L."/>
            <person name="Ma J."/>
        </authorList>
    </citation>
    <scope>NUCLEOTIDE SEQUENCE [LARGE SCALE GENOMIC DNA]</scope>
    <source>
        <strain evidence="5">KCTC 42398</strain>
    </source>
</reference>
<accession>A0ABW5TE15</accession>
<dbReference type="InterPro" id="IPR050624">
    <property type="entry name" value="HTH-type_Tx_Regulator"/>
</dbReference>
<feature type="domain" description="HTH tetR-type" evidence="3">
    <location>
        <begin position="14"/>
        <end position="74"/>
    </location>
</feature>
<dbReference type="Pfam" id="PF00440">
    <property type="entry name" value="TetR_N"/>
    <property type="match status" value="1"/>
</dbReference>
<gene>
    <name evidence="4" type="ORF">ACFSR8_12960</name>
</gene>
<sequence length="195" mass="22437">MSPKSKKQFEEIRESSKENILNVALKLFSSKGYFNTSTRQIAERAKISNGLLYNYFKSKEELLTEIIHRSFKILDNTIVSDKEQSAEIQIISTIERFFELIDKKQNVIRMMAQMGLQTGKFDFINKMISKKYIGEVNKLKTALKKIDSNFDEAEANLLMATLDGIMFQVLVMGDVIPTDLMKSALTMKYSKTKHI</sequence>
<dbReference type="InterPro" id="IPR001647">
    <property type="entry name" value="HTH_TetR"/>
</dbReference>
<dbReference type="InterPro" id="IPR023772">
    <property type="entry name" value="DNA-bd_HTH_TetR-type_CS"/>
</dbReference>
<protein>
    <submittedName>
        <fullName evidence="4">TetR/AcrR family transcriptional regulator</fullName>
    </submittedName>
</protein>
<evidence type="ECO:0000256" key="2">
    <source>
        <dbReference type="PROSITE-ProRule" id="PRU00335"/>
    </source>
</evidence>
<keyword evidence="5" id="KW-1185">Reference proteome</keyword>
<proteinExistence type="predicted"/>
<feature type="DNA-binding region" description="H-T-H motif" evidence="2">
    <location>
        <begin position="37"/>
        <end position="56"/>
    </location>
</feature>
<dbReference type="PANTHER" id="PTHR43479">
    <property type="entry name" value="ACREF/ENVCD OPERON REPRESSOR-RELATED"/>
    <property type="match status" value="1"/>
</dbReference>
<dbReference type="PRINTS" id="PR00455">
    <property type="entry name" value="HTHTETR"/>
</dbReference>
<evidence type="ECO:0000256" key="1">
    <source>
        <dbReference type="ARBA" id="ARBA00023125"/>
    </source>
</evidence>
<dbReference type="Proteomes" id="UP001597476">
    <property type="component" value="Unassembled WGS sequence"/>
</dbReference>
<dbReference type="Gene3D" id="1.10.357.10">
    <property type="entry name" value="Tetracycline Repressor, domain 2"/>
    <property type="match status" value="1"/>
</dbReference>
<dbReference type="PANTHER" id="PTHR43479:SF11">
    <property type="entry name" value="ACREF_ENVCD OPERON REPRESSOR-RELATED"/>
    <property type="match status" value="1"/>
</dbReference>
<dbReference type="PROSITE" id="PS01081">
    <property type="entry name" value="HTH_TETR_1"/>
    <property type="match status" value="1"/>
</dbReference>
<comment type="caution">
    <text evidence="4">The sequence shown here is derived from an EMBL/GenBank/DDBJ whole genome shotgun (WGS) entry which is preliminary data.</text>
</comment>
<dbReference type="PROSITE" id="PS50977">
    <property type="entry name" value="HTH_TETR_2"/>
    <property type="match status" value="1"/>
</dbReference>
<keyword evidence="1 2" id="KW-0238">DNA-binding</keyword>
<dbReference type="RefSeq" id="WP_380292677.1">
    <property type="nucleotide sequence ID" value="NZ_JBHULY010000029.1"/>
</dbReference>
<evidence type="ECO:0000313" key="4">
    <source>
        <dbReference type="EMBL" id="MFD2727124.1"/>
    </source>
</evidence>
<dbReference type="InterPro" id="IPR009057">
    <property type="entry name" value="Homeodomain-like_sf"/>
</dbReference>
<evidence type="ECO:0000313" key="5">
    <source>
        <dbReference type="Proteomes" id="UP001597476"/>
    </source>
</evidence>
<dbReference type="EMBL" id="JBHULY010000029">
    <property type="protein sequence ID" value="MFD2727124.1"/>
    <property type="molecule type" value="Genomic_DNA"/>
</dbReference>
<evidence type="ECO:0000259" key="3">
    <source>
        <dbReference type="PROSITE" id="PS50977"/>
    </source>
</evidence>
<organism evidence="4 5">
    <name type="scientific">Hyunsoonleella rubra</name>
    <dbReference type="NCBI Taxonomy" id="1737062"/>
    <lineage>
        <taxon>Bacteria</taxon>
        <taxon>Pseudomonadati</taxon>
        <taxon>Bacteroidota</taxon>
        <taxon>Flavobacteriia</taxon>
        <taxon>Flavobacteriales</taxon>
        <taxon>Flavobacteriaceae</taxon>
    </lineage>
</organism>
<dbReference type="SUPFAM" id="SSF46689">
    <property type="entry name" value="Homeodomain-like"/>
    <property type="match status" value="1"/>
</dbReference>